<evidence type="ECO:0000256" key="3">
    <source>
        <dbReference type="ARBA" id="ARBA00022989"/>
    </source>
</evidence>
<protein>
    <recommendedName>
        <fullName evidence="5">Transport permease protein</fullName>
    </recommendedName>
</protein>
<feature type="transmembrane region" description="Helical" evidence="5">
    <location>
        <begin position="222"/>
        <end position="241"/>
    </location>
</feature>
<dbReference type="PROSITE" id="PS51012">
    <property type="entry name" value="ABC_TM2"/>
    <property type="match status" value="1"/>
</dbReference>
<keyword evidence="5" id="KW-0813">Transport</keyword>
<dbReference type="Pfam" id="PF01061">
    <property type="entry name" value="ABC2_membrane"/>
    <property type="match status" value="1"/>
</dbReference>
<evidence type="ECO:0000256" key="5">
    <source>
        <dbReference type="RuleBase" id="RU361157"/>
    </source>
</evidence>
<keyword evidence="4 5" id="KW-0472">Membrane</keyword>
<comment type="caution">
    <text evidence="7">The sequence shown here is derived from an EMBL/GenBank/DDBJ whole genome shotgun (WGS) entry which is preliminary data.</text>
</comment>
<keyword evidence="2 5" id="KW-0812">Transmembrane</keyword>
<feature type="transmembrane region" description="Helical" evidence="5">
    <location>
        <begin position="134"/>
        <end position="157"/>
    </location>
</feature>
<feature type="domain" description="ABC transmembrane type-2" evidence="6">
    <location>
        <begin position="19"/>
        <end position="244"/>
    </location>
</feature>
<dbReference type="GO" id="GO:0140359">
    <property type="term" value="F:ABC-type transporter activity"/>
    <property type="evidence" value="ECO:0007669"/>
    <property type="project" value="InterPro"/>
</dbReference>
<proteinExistence type="inferred from homology"/>
<evidence type="ECO:0000259" key="6">
    <source>
        <dbReference type="PROSITE" id="PS51012"/>
    </source>
</evidence>
<feature type="transmembrane region" description="Helical" evidence="5">
    <location>
        <begin position="53"/>
        <end position="74"/>
    </location>
</feature>
<dbReference type="InterPro" id="IPR047817">
    <property type="entry name" value="ABC2_TM_bact-type"/>
</dbReference>
<dbReference type="STRING" id="169679.CSACC_25390"/>
<evidence type="ECO:0000313" key="7">
    <source>
        <dbReference type="EMBL" id="OOM05941.1"/>
    </source>
</evidence>
<evidence type="ECO:0000313" key="8">
    <source>
        <dbReference type="Proteomes" id="UP000191154"/>
    </source>
</evidence>
<dbReference type="PANTHER" id="PTHR43229:SF2">
    <property type="entry name" value="NODULATION PROTEIN J"/>
    <property type="match status" value="1"/>
</dbReference>
<dbReference type="RefSeq" id="WP_077867465.1">
    <property type="nucleotide sequence ID" value="NZ_LZYZ01000011.1"/>
</dbReference>
<feature type="transmembrane region" description="Helical" evidence="5">
    <location>
        <begin position="20"/>
        <end position="41"/>
    </location>
</feature>
<sequence length="247" mass="27943">MTLWKLVKQDFRNLIKTPVIVTCCVIYPWLLITLFGFIFSSLYGGEGVSSYDYYGVTMMIYLIVASLTITPNTFMEKKLRQGNIRIAYAPVSRVSIYISKIISSFLFMGISFSINMTLMNYFKFVNFGGSNFGYVIALFLVFLLFSVTLGGAVCVILKTEELTNMILSNVGSVFALLSGMFFPVDSLGDMVSKLSNLSPLKWILNVTFSVIYDNDFQNYSCIILGLICLSIIFIIVMHFNYKPEDYI</sequence>
<evidence type="ECO:0000256" key="1">
    <source>
        <dbReference type="ARBA" id="ARBA00004141"/>
    </source>
</evidence>
<feature type="transmembrane region" description="Helical" evidence="5">
    <location>
        <begin position="94"/>
        <end position="114"/>
    </location>
</feature>
<dbReference type="InterPro" id="IPR013525">
    <property type="entry name" value="ABC2_TM"/>
</dbReference>
<dbReference type="AlphaFoldDB" id="A0A1S8MP62"/>
<organism evidence="7 8">
    <name type="scientific">Clostridium saccharobutylicum</name>
    <dbReference type="NCBI Taxonomy" id="169679"/>
    <lineage>
        <taxon>Bacteria</taxon>
        <taxon>Bacillati</taxon>
        <taxon>Bacillota</taxon>
        <taxon>Clostridia</taxon>
        <taxon>Eubacteriales</taxon>
        <taxon>Clostridiaceae</taxon>
        <taxon>Clostridium</taxon>
    </lineage>
</organism>
<dbReference type="EMBL" id="LZYZ01000011">
    <property type="protein sequence ID" value="OOM05941.1"/>
    <property type="molecule type" value="Genomic_DNA"/>
</dbReference>
<reference evidence="7 8" key="1">
    <citation type="submission" date="2016-05" db="EMBL/GenBank/DDBJ databases">
        <title>Microbial solvent formation.</title>
        <authorList>
            <person name="Poehlein A."/>
            <person name="Montoya Solano J.D."/>
            <person name="Flitsch S."/>
            <person name="Krabben P."/>
            <person name="Duerre P."/>
            <person name="Daniel R."/>
        </authorList>
    </citation>
    <scope>NUCLEOTIDE SEQUENCE [LARGE SCALE GENOMIC DNA]</scope>
    <source>
        <strain evidence="7 8">L1-8</strain>
    </source>
</reference>
<gene>
    <name evidence="7" type="ORF">CLOSAC_45200</name>
</gene>
<keyword evidence="3 5" id="KW-1133">Transmembrane helix</keyword>
<dbReference type="PANTHER" id="PTHR43229">
    <property type="entry name" value="NODULATION PROTEIN J"/>
    <property type="match status" value="1"/>
</dbReference>
<keyword evidence="5" id="KW-1003">Cell membrane</keyword>
<evidence type="ECO:0000256" key="4">
    <source>
        <dbReference type="ARBA" id="ARBA00023136"/>
    </source>
</evidence>
<comment type="similarity">
    <text evidence="5">Belongs to the ABC-2 integral membrane protein family.</text>
</comment>
<dbReference type="Proteomes" id="UP000191154">
    <property type="component" value="Unassembled WGS sequence"/>
</dbReference>
<comment type="subcellular location">
    <subcellularLocation>
        <location evidence="5">Cell membrane</location>
        <topology evidence="5">Multi-pass membrane protein</topology>
    </subcellularLocation>
    <subcellularLocation>
        <location evidence="1">Membrane</location>
        <topology evidence="1">Multi-pass membrane protein</topology>
    </subcellularLocation>
</comment>
<dbReference type="InterPro" id="IPR051784">
    <property type="entry name" value="Nod_factor_ABC_transporter"/>
</dbReference>
<accession>A0A1S8MP62</accession>
<dbReference type="GO" id="GO:0005886">
    <property type="term" value="C:plasma membrane"/>
    <property type="evidence" value="ECO:0007669"/>
    <property type="project" value="UniProtKB-SubCell"/>
</dbReference>
<name>A0A1S8MP62_CLOSA</name>
<evidence type="ECO:0000256" key="2">
    <source>
        <dbReference type="ARBA" id="ARBA00022692"/>
    </source>
</evidence>
<feature type="transmembrane region" description="Helical" evidence="5">
    <location>
        <begin position="164"/>
        <end position="184"/>
    </location>
</feature>